<evidence type="ECO:0000259" key="9">
    <source>
        <dbReference type="Pfam" id="PF04762"/>
    </source>
</evidence>
<dbReference type="Pfam" id="PF04762">
    <property type="entry name" value="Beta-prop_ELP1_1st"/>
    <property type="match status" value="1"/>
</dbReference>
<evidence type="ECO:0000259" key="13">
    <source>
        <dbReference type="Pfam" id="PF23936"/>
    </source>
</evidence>
<dbReference type="PANTHER" id="PTHR12747">
    <property type="entry name" value="ELONGATOR COMPLEX PROTEIN 1"/>
    <property type="match status" value="1"/>
</dbReference>
<evidence type="ECO:0000256" key="7">
    <source>
        <dbReference type="SAM" id="Coils"/>
    </source>
</evidence>
<feature type="domain" description="ELP1 TPR" evidence="11">
    <location>
        <begin position="929"/>
        <end position="1091"/>
    </location>
</feature>
<evidence type="ECO:0000256" key="8">
    <source>
        <dbReference type="SAM" id="MobiDB-lite"/>
    </source>
</evidence>
<feature type="domain" description="ELP1 first N-terminal beta-propeller" evidence="9">
    <location>
        <begin position="1"/>
        <end position="396"/>
    </location>
</feature>
<dbReference type="InterPro" id="IPR056164">
    <property type="entry name" value="Beta-prop_ELP1_1st"/>
</dbReference>
<proteinExistence type="inferred from homology"/>
<organism evidence="14 15">
    <name type="scientific">Paramarasmius palmivorus</name>
    <dbReference type="NCBI Taxonomy" id="297713"/>
    <lineage>
        <taxon>Eukaryota</taxon>
        <taxon>Fungi</taxon>
        <taxon>Dikarya</taxon>
        <taxon>Basidiomycota</taxon>
        <taxon>Agaricomycotina</taxon>
        <taxon>Agaricomycetes</taxon>
        <taxon>Agaricomycetidae</taxon>
        <taxon>Agaricales</taxon>
        <taxon>Marasmiineae</taxon>
        <taxon>Marasmiaceae</taxon>
        <taxon>Paramarasmius</taxon>
    </lineage>
</organism>
<evidence type="ECO:0000256" key="5">
    <source>
        <dbReference type="ARBA" id="ARBA00029535"/>
    </source>
</evidence>
<dbReference type="Pfam" id="PF23936">
    <property type="entry name" value="HB_ELP1"/>
    <property type="match status" value="1"/>
</dbReference>
<keyword evidence="6" id="KW-0539">Nucleus</keyword>
<dbReference type="InterPro" id="IPR056167">
    <property type="entry name" value="A-sol_ELP1"/>
</dbReference>
<evidence type="ECO:0000313" key="15">
    <source>
        <dbReference type="Proteomes" id="UP001383192"/>
    </source>
</evidence>
<evidence type="ECO:0000256" key="2">
    <source>
        <dbReference type="ARBA" id="ARBA00006086"/>
    </source>
</evidence>
<dbReference type="InterPro" id="IPR056169">
    <property type="entry name" value="HB_ELP1"/>
</dbReference>
<evidence type="ECO:0000313" key="14">
    <source>
        <dbReference type="EMBL" id="KAK7052844.1"/>
    </source>
</evidence>
<feature type="domain" description="ELP1 alpha-solenoid" evidence="12">
    <location>
        <begin position="744"/>
        <end position="809"/>
    </location>
</feature>
<evidence type="ECO:0000259" key="12">
    <source>
        <dbReference type="Pfam" id="PF23925"/>
    </source>
</evidence>
<comment type="caution">
    <text evidence="14">The sequence shown here is derived from an EMBL/GenBank/DDBJ whole genome shotgun (WGS) entry which is preliminary data.</text>
</comment>
<dbReference type="EMBL" id="JAYKXP010000011">
    <property type="protein sequence ID" value="KAK7052844.1"/>
    <property type="molecule type" value="Genomic_DNA"/>
</dbReference>
<dbReference type="GO" id="GO:0005634">
    <property type="term" value="C:nucleus"/>
    <property type="evidence" value="ECO:0007669"/>
    <property type="project" value="UniProtKB-SubCell"/>
</dbReference>
<dbReference type="PIRSF" id="PIRSF017233">
    <property type="entry name" value="IKAP"/>
    <property type="match status" value="1"/>
</dbReference>
<feature type="compositionally biased region" description="Basic residues" evidence="8">
    <location>
        <begin position="1186"/>
        <end position="1198"/>
    </location>
</feature>
<dbReference type="Pfam" id="PF23797">
    <property type="entry name" value="Beta-prop_ELP1_2nd"/>
    <property type="match status" value="1"/>
</dbReference>
<feature type="domain" description="ELP1 three-helical bundle" evidence="13">
    <location>
        <begin position="1101"/>
        <end position="1272"/>
    </location>
</feature>
<dbReference type="GO" id="GO:0005829">
    <property type="term" value="C:cytosol"/>
    <property type="evidence" value="ECO:0007669"/>
    <property type="project" value="TreeGrafter"/>
</dbReference>
<feature type="region of interest" description="Disordered" evidence="8">
    <location>
        <begin position="1180"/>
        <end position="1207"/>
    </location>
</feature>
<name>A0AAW0DMW5_9AGAR</name>
<evidence type="ECO:0000259" key="11">
    <source>
        <dbReference type="Pfam" id="PF23878"/>
    </source>
</evidence>
<dbReference type="GO" id="GO:0033588">
    <property type="term" value="C:elongator holoenzyme complex"/>
    <property type="evidence" value="ECO:0007669"/>
    <property type="project" value="InterPro"/>
</dbReference>
<gene>
    <name evidence="14" type="primary">ELP1</name>
    <name evidence="14" type="ORF">VNI00_004163</name>
</gene>
<comment type="pathway">
    <text evidence="1">tRNA modification; 5-methoxycarbonylmethyl-2-thiouridine-tRNA biosynthesis.</text>
</comment>
<dbReference type="Proteomes" id="UP001383192">
    <property type="component" value="Unassembled WGS sequence"/>
</dbReference>
<feature type="domain" description="ELP1 N-terminal second beta-propeller" evidence="10">
    <location>
        <begin position="434"/>
        <end position="720"/>
    </location>
</feature>
<dbReference type="InterPro" id="IPR056165">
    <property type="entry name" value="Beta-prop_ELP1_2nd"/>
</dbReference>
<dbReference type="InterPro" id="IPR056166">
    <property type="entry name" value="TPR_ELP1"/>
</dbReference>
<dbReference type="InterPro" id="IPR006849">
    <property type="entry name" value="Elp1"/>
</dbReference>
<feature type="domain" description="ELP1 alpha-solenoid" evidence="12">
    <location>
        <begin position="818"/>
        <end position="922"/>
    </location>
</feature>
<sequence>MRNLVLTSIETVSLPNVSNITSTALDLDENATYAASERVSADGEVEVEIWKISRDGDGVPDPTIYTMFTSIASGSRSSSQVISLRVIPDSRKLVAVMRGGDITVMTLDEEAAMADVEGSVDEGLLAASWSPDESLLVLVTGDGKLILMTSEFDVLSEGPMETTEFGEGMLSSIFTKLRQLTLPTDAPINVGWGSKQTQFHGSLGKAAAQAPTNVAIGSSPDDDNLPRISWRGDGAYFVVSSTTSQNSTLPRRVLRVYDRQGTLQSTSEPVPGLEHTLSWRPSGNLIAGTQRFGFEGGGAGRAGRHDLVFFERNGLRHGEFELRPADMGLQQKADGSLKWGYRVKEVSWNSDSNILAIWLEREGSEDLVQLWTTGNYHWYLKQEVAGKFNSLTWHPENAMELILTTPSGIICRAYGYETFASNSPPPKDSALVGVLDGSSVLLTPFRTQNVPPPMSSLQLSLANVASPLEASTSRIPIHASFSAHTDTLGVLWEAGYVELWALNTRLGPGRSKVMEPKRTFSLRVKPELGLKYRQIVLLDSPSTSEMPLVVVLLGSGQSGPDSVVIAACNDDHGEIDTMPLSGRNGRLFSDGQVLVWQSSRGELEKVERETKTAQAIGRFSEFCFTAQLASVPNELLVLGLTNSGQLHVGTSGNTRVLTSNVTSFCSASSHLIYTTGTHESVFVPLSCLPELLVKDDEDNLKEIPTTDWEKRRVERGSRIVVPVPSTMSLVLQMPRGNLETIYPRPLVLEVVRQDLNEGQYRKVFLSCRKHRVDLNFLVEHNQEAFLQGLHSFVEQVYEVDYINLLLTSVGRGTLPPETINKLCDSLREELEKKDLKTYVNSILTAHVVKTPPDHEAGLLFLLRIRDTDPNLVEDAVKYIIFLVDADKLFNTALGMYDFALVLMIAQHAQRDPREYLPFLRELRALDTHYQRFRIDDHLRRHVSALENLNLAGASRFEEAIEYAERHQLYDAALRIWKDTENYSRVLEVYGDWLYERREFRNAASVFVQAGHPQKAMIAHEKALEWQELLELAVRTEIATEDLEAMAYRVSEDLVSKKRFSDAAKVLLDYADDIRAAVITLVQGNEFSEARRIATLKRKPELLEEIIYPGALDSRTQIAEDVSEMREQLRKQLNRIRELRVKKIEEPDEFYGVEDTALHNIDVMTDVSMAPTAFTRYTIAPSAASRTSKKSSRSKRKAERKVGSGRKGTVDEEEYLLKSVTKLSSRFSTTRDEAGKLLPHLLQFTLQHREEGLEMQDDVARLEQELKDAIDEIWAKTMSNEGREEQGPTVPTTDSWAARMEEVERNRRINPIDRVTKPEILTADWRLKLYEIKV</sequence>
<feature type="coiled-coil region" evidence="7">
    <location>
        <begin position="1118"/>
        <end position="1145"/>
    </location>
</feature>
<reference evidence="14 15" key="1">
    <citation type="submission" date="2024-01" db="EMBL/GenBank/DDBJ databases">
        <title>A draft genome for a cacao thread blight-causing isolate of Paramarasmius palmivorus.</title>
        <authorList>
            <person name="Baruah I.K."/>
            <person name="Bukari Y."/>
            <person name="Amoako-Attah I."/>
            <person name="Meinhardt L.W."/>
            <person name="Bailey B.A."/>
            <person name="Cohen S.P."/>
        </authorList>
    </citation>
    <scope>NUCLEOTIDE SEQUENCE [LARGE SCALE GENOMIC DNA]</scope>
    <source>
        <strain evidence="14 15">GH-12</strain>
    </source>
</reference>
<protein>
    <recommendedName>
        <fullName evidence="5 6">Elongator complex protein 1</fullName>
    </recommendedName>
</protein>
<comment type="function">
    <text evidence="6">Component of the elongator complex which is required for multiple tRNA modifications, including mcm5U (5-methoxycarbonylmethyl uridine), mcm5s2U (5-methoxycarbonylmethyl-2-thiouridine), and ncm5U (5-carbamoylmethyl uridine). The elongator complex catalyzes formation of carboxymethyluridine in the wobble base at position 34 in tRNAs.</text>
</comment>
<dbReference type="Pfam" id="PF23925">
    <property type="entry name" value="A-sol_ELP1"/>
    <property type="match status" value="2"/>
</dbReference>
<dbReference type="GO" id="GO:0000049">
    <property type="term" value="F:tRNA binding"/>
    <property type="evidence" value="ECO:0007669"/>
    <property type="project" value="TreeGrafter"/>
</dbReference>
<keyword evidence="3 6" id="KW-0963">Cytoplasm</keyword>
<keyword evidence="4" id="KW-0819">tRNA processing</keyword>
<accession>A0AAW0DMW5</accession>
<dbReference type="Pfam" id="PF23878">
    <property type="entry name" value="TPR_ELP1"/>
    <property type="match status" value="1"/>
</dbReference>
<evidence type="ECO:0000259" key="10">
    <source>
        <dbReference type="Pfam" id="PF23797"/>
    </source>
</evidence>
<comment type="similarity">
    <text evidence="2 6">Belongs to the ELP1/IKA1 family.</text>
</comment>
<dbReference type="PANTHER" id="PTHR12747:SF0">
    <property type="entry name" value="ELONGATOR COMPLEX PROTEIN 1"/>
    <property type="match status" value="1"/>
</dbReference>
<dbReference type="SUPFAM" id="SSF69322">
    <property type="entry name" value="Tricorn protease domain 2"/>
    <property type="match status" value="1"/>
</dbReference>
<keyword evidence="15" id="KW-1185">Reference proteome</keyword>
<evidence type="ECO:0000256" key="3">
    <source>
        <dbReference type="ARBA" id="ARBA00022490"/>
    </source>
</evidence>
<evidence type="ECO:0000256" key="6">
    <source>
        <dbReference type="PIRNR" id="PIRNR017233"/>
    </source>
</evidence>
<dbReference type="GO" id="GO:0002926">
    <property type="term" value="P:tRNA wobble base 5-methoxycarbonylmethyl-2-thiouridinylation"/>
    <property type="evidence" value="ECO:0007669"/>
    <property type="project" value="TreeGrafter"/>
</dbReference>
<comment type="subcellular location">
    <subcellularLocation>
        <location evidence="6">Cytoplasm</location>
    </subcellularLocation>
    <subcellularLocation>
        <location evidence="6">Nucleus</location>
    </subcellularLocation>
</comment>
<dbReference type="InterPro" id="IPR015943">
    <property type="entry name" value="WD40/YVTN_repeat-like_dom_sf"/>
</dbReference>
<dbReference type="Gene3D" id="2.130.10.10">
    <property type="entry name" value="YVTN repeat-like/Quinoprotein amine dehydrogenase"/>
    <property type="match status" value="1"/>
</dbReference>
<evidence type="ECO:0000256" key="4">
    <source>
        <dbReference type="ARBA" id="ARBA00022694"/>
    </source>
</evidence>
<keyword evidence="7" id="KW-0175">Coiled coil</keyword>
<evidence type="ECO:0000256" key="1">
    <source>
        <dbReference type="ARBA" id="ARBA00005043"/>
    </source>
</evidence>